<sequence length="353" mass="39776">MSRSSVQGVVTSGYIGATLIGIDVSNEVVLKMKNCASISVLMLWLVIVGSTPFPTSGQQWVLPRTPHGQPDLQGNWTNATLTPFERREGQEPVLTPNEVAVIETRQVERRQVGSAASDPTRPPPAITGQLGASYNEIYYDRGDQVARVNGEPRASLLTRPYNGRRPALTPDGDRRRREMADFNSQFGEFDNPENRPLVERCVMFSHRAGPPMIPNGMYNKNYTIVQGSDYVMIHAEMAHDTRIVRLGEPKPLADHIRPWMGDSWGRWDGNTLVVETTNIHPGQEFRGLLPSGDLKVMERFTRVDEETIHYEFTIEDPTTYTEPWGGEIPFKRFDQLLYEFSCHEGNYAIANVL</sequence>
<name>A0A382H096_9ZZZZ</name>
<feature type="non-terminal residue" evidence="2">
    <location>
        <position position="353"/>
    </location>
</feature>
<proteinExistence type="predicted"/>
<gene>
    <name evidence="2" type="ORF">METZ01_LOCUS233600</name>
</gene>
<evidence type="ECO:0000313" key="2">
    <source>
        <dbReference type="EMBL" id="SVB80746.1"/>
    </source>
</evidence>
<organism evidence="2">
    <name type="scientific">marine metagenome</name>
    <dbReference type="NCBI Taxonomy" id="408172"/>
    <lineage>
        <taxon>unclassified sequences</taxon>
        <taxon>metagenomes</taxon>
        <taxon>ecological metagenomes</taxon>
    </lineage>
</organism>
<dbReference type="EMBL" id="UINC01058461">
    <property type="protein sequence ID" value="SVB80746.1"/>
    <property type="molecule type" value="Genomic_DNA"/>
</dbReference>
<evidence type="ECO:0000256" key="1">
    <source>
        <dbReference type="SAM" id="MobiDB-lite"/>
    </source>
</evidence>
<feature type="region of interest" description="Disordered" evidence="1">
    <location>
        <begin position="110"/>
        <end position="129"/>
    </location>
</feature>
<reference evidence="2" key="1">
    <citation type="submission" date="2018-05" db="EMBL/GenBank/DDBJ databases">
        <authorList>
            <person name="Lanie J.A."/>
            <person name="Ng W.-L."/>
            <person name="Kazmierczak K.M."/>
            <person name="Andrzejewski T.M."/>
            <person name="Davidsen T.M."/>
            <person name="Wayne K.J."/>
            <person name="Tettelin H."/>
            <person name="Glass J.I."/>
            <person name="Rusch D."/>
            <person name="Podicherti R."/>
            <person name="Tsui H.-C.T."/>
            <person name="Winkler M.E."/>
        </authorList>
    </citation>
    <scope>NUCLEOTIDE SEQUENCE</scope>
</reference>
<accession>A0A382H096</accession>
<protein>
    <submittedName>
        <fullName evidence="2">Uncharacterized protein</fullName>
    </submittedName>
</protein>
<dbReference type="AlphaFoldDB" id="A0A382H096"/>